<dbReference type="GeneID" id="27332851"/>
<dbReference type="AlphaFoldDB" id="A0A0D2B9R1"/>
<proteinExistence type="predicted"/>
<evidence type="ECO:0000256" key="5">
    <source>
        <dbReference type="SAM" id="Phobius"/>
    </source>
</evidence>
<dbReference type="PANTHER" id="PTHR28263:SF1">
    <property type="entry name" value="GOLGI TO ER TRAFFIC PROTEIN 2"/>
    <property type="match status" value="1"/>
</dbReference>
<dbReference type="VEuPathDB" id="FungiDB:PV08_05768"/>
<evidence type="ECO:0000256" key="3">
    <source>
        <dbReference type="ARBA" id="ARBA00023136"/>
    </source>
</evidence>
<feature type="transmembrane region" description="Helical" evidence="5">
    <location>
        <begin position="184"/>
        <end position="204"/>
    </location>
</feature>
<organism evidence="6 7">
    <name type="scientific">Exophiala spinifera</name>
    <dbReference type="NCBI Taxonomy" id="91928"/>
    <lineage>
        <taxon>Eukaryota</taxon>
        <taxon>Fungi</taxon>
        <taxon>Dikarya</taxon>
        <taxon>Ascomycota</taxon>
        <taxon>Pezizomycotina</taxon>
        <taxon>Eurotiomycetes</taxon>
        <taxon>Chaetothyriomycetidae</taxon>
        <taxon>Chaetothyriales</taxon>
        <taxon>Herpotrichiellaceae</taxon>
        <taxon>Exophiala</taxon>
    </lineage>
</organism>
<dbReference type="EMBL" id="KN847495">
    <property type="protein sequence ID" value="KIW15718.1"/>
    <property type="molecule type" value="Genomic_DNA"/>
</dbReference>
<protein>
    <recommendedName>
        <fullName evidence="8">GET complex, subunit GET2</fullName>
    </recommendedName>
</protein>
<keyword evidence="3 5" id="KW-0472">Membrane</keyword>
<evidence type="ECO:0000313" key="6">
    <source>
        <dbReference type="EMBL" id="KIW15718.1"/>
    </source>
</evidence>
<accession>A0A0D2B9R1</accession>
<feature type="transmembrane region" description="Helical" evidence="5">
    <location>
        <begin position="258"/>
        <end position="275"/>
    </location>
</feature>
<evidence type="ECO:0000256" key="2">
    <source>
        <dbReference type="ARBA" id="ARBA00022989"/>
    </source>
</evidence>
<dbReference type="GO" id="GO:0006890">
    <property type="term" value="P:retrograde vesicle-mediated transport, Golgi to endoplasmic reticulum"/>
    <property type="evidence" value="ECO:0007669"/>
    <property type="project" value="TreeGrafter"/>
</dbReference>
<dbReference type="Proteomes" id="UP000053328">
    <property type="component" value="Unassembled WGS sequence"/>
</dbReference>
<feature type="region of interest" description="Disordered" evidence="4">
    <location>
        <begin position="122"/>
        <end position="145"/>
    </location>
</feature>
<evidence type="ECO:0000313" key="7">
    <source>
        <dbReference type="Proteomes" id="UP000053328"/>
    </source>
</evidence>
<evidence type="ECO:0008006" key="8">
    <source>
        <dbReference type="Google" id="ProtNLM"/>
    </source>
</evidence>
<dbReference type="RefSeq" id="XP_016235934.1">
    <property type="nucleotide sequence ID" value="XM_016380107.1"/>
</dbReference>
<keyword evidence="1 5" id="KW-0812">Transmembrane</keyword>
<dbReference type="Pfam" id="PF08690">
    <property type="entry name" value="GET2"/>
    <property type="match status" value="1"/>
</dbReference>
<dbReference type="OrthoDB" id="5393181at2759"/>
<reference evidence="6 7" key="1">
    <citation type="submission" date="2015-01" db="EMBL/GenBank/DDBJ databases">
        <title>The Genome Sequence of Exophiala spinifera CBS89968.</title>
        <authorList>
            <consortium name="The Broad Institute Genomics Platform"/>
            <person name="Cuomo C."/>
            <person name="de Hoog S."/>
            <person name="Gorbushina A."/>
            <person name="Stielow B."/>
            <person name="Teixiera M."/>
            <person name="Abouelleil A."/>
            <person name="Chapman S.B."/>
            <person name="Priest M."/>
            <person name="Young S.K."/>
            <person name="Wortman J."/>
            <person name="Nusbaum C."/>
            <person name="Birren B."/>
        </authorList>
    </citation>
    <scope>NUCLEOTIDE SEQUENCE [LARGE SCALE GENOMIC DNA]</scope>
    <source>
        <strain evidence="6 7">CBS 89968</strain>
    </source>
</reference>
<feature type="region of interest" description="Disordered" evidence="4">
    <location>
        <begin position="1"/>
        <end position="77"/>
    </location>
</feature>
<sequence>MADSEESPAQRQARIRRQKREAKITGSATERLDKITRLSGRTPESMRHESPAITPRSSTPSDIPSPPNAMQDASVNATPEQIRAQEEFLKAMLRQPMPQDGQSQQAQAQEDDPMLKMLQAMMGGTDGGFAPNAPGGGMGGIPGMSPDDISKMTGLPSFLTSMFMGGQKAPPTQAETRTRRLWKVVHVIFAIFAGLYLVSCINTATETFGENPPAPATFQNPFTLFATGELLVQGTRVLTSGHSDKSGIGLWIQMFREFIGDGAIVVFMLGIASWWKGSI</sequence>
<dbReference type="HOGENOM" id="CLU_1019410_0_0_1"/>
<dbReference type="InterPro" id="IPR028143">
    <property type="entry name" value="Get2/sif1"/>
</dbReference>
<keyword evidence="2 5" id="KW-1133">Transmembrane helix</keyword>
<evidence type="ECO:0000256" key="4">
    <source>
        <dbReference type="SAM" id="MobiDB-lite"/>
    </source>
</evidence>
<dbReference type="PANTHER" id="PTHR28263">
    <property type="entry name" value="GOLGI TO ER TRAFFIC PROTEIN 2"/>
    <property type="match status" value="1"/>
</dbReference>
<dbReference type="STRING" id="91928.A0A0D2B9R1"/>
<evidence type="ECO:0000256" key="1">
    <source>
        <dbReference type="ARBA" id="ARBA00022692"/>
    </source>
</evidence>
<name>A0A0D2B9R1_9EURO</name>
<gene>
    <name evidence="6" type="ORF">PV08_05768</name>
</gene>
<keyword evidence="7" id="KW-1185">Reference proteome</keyword>